<dbReference type="VEuPathDB" id="FungiDB:CLCR_00344"/>
<evidence type="ECO:0000313" key="2">
    <source>
        <dbReference type="Proteomes" id="UP000094526"/>
    </source>
</evidence>
<reference evidence="2" key="1">
    <citation type="submission" date="2015-07" db="EMBL/GenBank/DDBJ databases">
        <authorList>
            <person name="Teixeira M.M."/>
            <person name="Souza R.C."/>
            <person name="Almeida L.G."/>
            <person name="Vicente V.A."/>
            <person name="de Hoog S."/>
            <person name="Bocca A.L."/>
            <person name="de Almeida S.R."/>
            <person name="Vasconcelos A.T."/>
            <person name="Felipe M.S."/>
        </authorList>
    </citation>
    <scope>NUCLEOTIDE SEQUENCE [LARGE SCALE GENOMIC DNA]</scope>
    <source>
        <strain evidence="2">KSF</strain>
    </source>
</reference>
<proteinExistence type="predicted"/>
<gene>
    <name evidence="1" type="ORF">CLCR_00344</name>
</gene>
<protein>
    <submittedName>
        <fullName evidence="1">Uncharacterized protein</fullName>
    </submittedName>
</protein>
<name>A0A1C1D0P3_9EURO</name>
<dbReference type="AlphaFoldDB" id="A0A1C1D0P3"/>
<dbReference type="GO" id="GO:0005739">
    <property type="term" value="C:mitochondrion"/>
    <property type="evidence" value="ECO:0007669"/>
    <property type="project" value="TreeGrafter"/>
</dbReference>
<keyword evidence="2" id="KW-1185">Reference proteome</keyword>
<dbReference type="PANTHER" id="PTHR36091:SF1">
    <property type="entry name" value="ALTERED INHERITANCE OF MITOCHONDRIA PROTEIN 9, MITOCHONDRIAL"/>
    <property type="match status" value="1"/>
</dbReference>
<accession>A0A1C1D0P3</accession>
<dbReference type="EMBL" id="LGRB01000005">
    <property type="protein sequence ID" value="OCT54230.1"/>
    <property type="molecule type" value="Genomic_DNA"/>
</dbReference>
<sequence length="126" mass="13914">MDSGAHIVAKIPFRVTGPPDLMTKSEVVTVTNVRSHIQASLYPKSSIGNPDARDPVGAEYIIMEDVSRTGVQLHEVWPTMDTHQYMLVTKNPANAVAEMANLTVPAYGSLYLATHARDLRKNGRRR</sequence>
<dbReference type="STRING" id="86049.A0A1C1D0P3"/>
<dbReference type="OrthoDB" id="2831558at2759"/>
<dbReference type="Proteomes" id="UP000094526">
    <property type="component" value="Unassembled WGS sequence"/>
</dbReference>
<dbReference type="InterPro" id="IPR051035">
    <property type="entry name" value="Mito_inheritance_9"/>
</dbReference>
<dbReference type="PANTHER" id="PTHR36091">
    <property type="entry name" value="ALTERED INHERITANCE OF MITOCHONDRIA PROTEIN 9, MITOCHONDRIAL"/>
    <property type="match status" value="1"/>
</dbReference>
<comment type="caution">
    <text evidence="1">The sequence shown here is derived from an EMBL/GenBank/DDBJ whole genome shotgun (WGS) entry which is preliminary data.</text>
</comment>
<evidence type="ECO:0000313" key="1">
    <source>
        <dbReference type="EMBL" id="OCT54230.1"/>
    </source>
</evidence>
<organism evidence="1 2">
    <name type="scientific">Cladophialophora carrionii</name>
    <dbReference type="NCBI Taxonomy" id="86049"/>
    <lineage>
        <taxon>Eukaryota</taxon>
        <taxon>Fungi</taxon>
        <taxon>Dikarya</taxon>
        <taxon>Ascomycota</taxon>
        <taxon>Pezizomycotina</taxon>
        <taxon>Eurotiomycetes</taxon>
        <taxon>Chaetothyriomycetidae</taxon>
        <taxon>Chaetothyriales</taxon>
        <taxon>Herpotrichiellaceae</taxon>
        <taxon>Cladophialophora</taxon>
    </lineage>
</organism>